<reference evidence="1" key="2">
    <citation type="submission" date="2021-04" db="EMBL/GenBank/DDBJ databases">
        <authorList>
            <person name="Gilroy R."/>
        </authorList>
    </citation>
    <scope>NUCLEOTIDE SEQUENCE</scope>
    <source>
        <strain evidence="1">4376</strain>
    </source>
</reference>
<proteinExistence type="predicted"/>
<dbReference type="Proteomes" id="UP000824189">
    <property type="component" value="Unassembled WGS sequence"/>
</dbReference>
<evidence type="ECO:0000313" key="2">
    <source>
        <dbReference type="Proteomes" id="UP000824189"/>
    </source>
</evidence>
<reference evidence="1" key="1">
    <citation type="journal article" date="2021" name="PeerJ">
        <title>Extensive microbial diversity within the chicken gut microbiome revealed by metagenomics and culture.</title>
        <authorList>
            <person name="Gilroy R."/>
            <person name="Ravi A."/>
            <person name="Getino M."/>
            <person name="Pursley I."/>
            <person name="Horton D.L."/>
            <person name="Alikhan N.F."/>
            <person name="Baker D."/>
            <person name="Gharbi K."/>
            <person name="Hall N."/>
            <person name="Watson M."/>
            <person name="Adriaenssens E.M."/>
            <person name="Foster-Nyarko E."/>
            <person name="Jarju S."/>
            <person name="Secka A."/>
            <person name="Antonio M."/>
            <person name="Oren A."/>
            <person name="Chaudhuri R.R."/>
            <person name="La Ragione R."/>
            <person name="Hildebrand F."/>
            <person name="Pallen M.J."/>
        </authorList>
    </citation>
    <scope>NUCLEOTIDE SEQUENCE</scope>
    <source>
        <strain evidence="1">4376</strain>
    </source>
</reference>
<comment type="caution">
    <text evidence="1">The sequence shown here is derived from an EMBL/GenBank/DDBJ whole genome shotgun (WGS) entry which is preliminary data.</text>
</comment>
<evidence type="ECO:0000313" key="1">
    <source>
        <dbReference type="EMBL" id="HIW96435.1"/>
    </source>
</evidence>
<organism evidence="1 2">
    <name type="scientific">Candidatus Corynebacterium gallistercoris</name>
    <dbReference type="NCBI Taxonomy" id="2838530"/>
    <lineage>
        <taxon>Bacteria</taxon>
        <taxon>Bacillati</taxon>
        <taxon>Actinomycetota</taxon>
        <taxon>Actinomycetes</taxon>
        <taxon>Mycobacteriales</taxon>
        <taxon>Corynebacteriaceae</taxon>
        <taxon>Corynebacterium</taxon>
    </lineage>
</organism>
<sequence>MAGAAGFAGAAGAAEHGVVGWWENTITNHTSAAEACLAALRRTVDVDEDAPAPVSIPRVTGLTRSSEACTMAIAQVPIRTNPRGWELSAHPSLDSRRTAGWLRELTDSVEELWTGKVSHMMLHVTGPWSLGAALEYRGHAVMADRPAFRDIALQLGEGVREFAAWGQRIGAEVVVAVHEPRVAEVLAGLRGATDFHSVPPVDRDIVAGVWRRFLEVGFPAVLDCGWVPPELADALPGMGFHRVAVPSAQLADTAGKDLVGGLLGAGQGIGWVFEGDATSRAGETIAGDVLRQWRQWSLPEDELPGMVDVVVPEGVRTAAAASEAAAAARIAAEKLWRN</sequence>
<dbReference type="EMBL" id="DXFZ01000099">
    <property type="protein sequence ID" value="HIW96435.1"/>
    <property type="molecule type" value="Genomic_DNA"/>
</dbReference>
<protein>
    <recommendedName>
        <fullName evidence="3">Methionine synthase</fullName>
    </recommendedName>
</protein>
<evidence type="ECO:0008006" key="3">
    <source>
        <dbReference type="Google" id="ProtNLM"/>
    </source>
</evidence>
<accession>A0A9D1URV7</accession>
<dbReference type="AlphaFoldDB" id="A0A9D1URV7"/>
<name>A0A9D1URV7_9CORY</name>
<gene>
    <name evidence="1" type="ORF">H9867_08170</name>
</gene>